<protein>
    <submittedName>
        <fullName evidence="1">Uncharacterized protein</fullName>
    </submittedName>
</protein>
<name>A0AC61REL2_9BACT</name>
<proteinExistence type="predicted"/>
<keyword evidence="2" id="KW-1185">Reference proteome</keyword>
<organism evidence="1 2">
    <name type="scientific">Lepagella muris</name>
    <dbReference type="NCBI Taxonomy" id="3032870"/>
    <lineage>
        <taxon>Bacteria</taxon>
        <taxon>Pseudomonadati</taxon>
        <taxon>Bacteroidota</taxon>
        <taxon>Bacteroidia</taxon>
        <taxon>Bacteroidales</taxon>
        <taxon>Muribaculaceae</taxon>
        <taxon>Lepagella</taxon>
    </lineage>
</organism>
<dbReference type="EMBL" id="SRYB01000022">
    <property type="protein sequence ID" value="TGY77611.1"/>
    <property type="molecule type" value="Genomic_DNA"/>
</dbReference>
<dbReference type="Proteomes" id="UP000306319">
    <property type="component" value="Unassembled WGS sequence"/>
</dbReference>
<sequence length="920" mass="106224">MTTKAAEICRYFRDVLTFRNYIEVPDDNDSYFTISDEELKTGKLKKDDTRLRLAEKWSSEDKKDDDDNLLEIILIPKIVVDMEPKYTPTKTKDANQVWEYKKISLLYIKATLDRKSFEIRNKTGESLVWADPLVKSADNIFVEFFRELFYKIFRKDSQGEMVKFRFKNAPLECGEENWDQYITGVDKHFEKRTGKSLFNSDKLSDEYGNSHNLYMDDHLRQTIVMKDDVVFASKNIESLLHVIENKRDEKLPLFEKMILGNEKRKILNEHKTGENLKNHLGQMKADFPLADAQRDAVHCASILGNGDVLAVSGPPGTGKTTMLQSIVADMVVRMVVNHYVDGDINDEESYSAPLILASSANNKAITNIIDAFGNEDDDTSKVDMFHRWLCYESDKRKRFVPMAVYCPSAYAGRKRISQYFVTGMKGGDDYKCLRKKYATDSSDFCNRAIRALWKDEIFEYKKIEIGKGNSDKEIIGAILAELKYRIGKLHKKIAYISAQIEHKATSSAYVKNIIDSLFLEYNTRESVKRFETLYKDNPESVRDDRESLDRLLDLTLRFDLYWLAVHYNECRWIILLKNKSNKDNEPREVYGKYLWNEIKYICPCVIATFYRAPKLFEFKSKDRLRYNFELADLLIVDEAGQVSPEIGLPTFALAKKALVVGDVKQIPPVYSVPECSEETYWSNRVNPEMKDTERDILSCCRSNVMAISENRCNYERITQSGKKEPGLFLNEHRRCVDEIIDYCNKLIYCGELVPKRGSNTKKGSNLPPLGIYIVESNSELKSGSRINQKEIDAISEWLAQNEKKIEGIYNKRIQELVSIITPFKAQSLKIKEDEYLKKFQSGTVHTFQGAESPIVIFSLVYGANDNPTFIKSNHELMNVAVSRAKDHFIIFGSKKCLENNRKDKACRLLQDKLESLNNPF</sequence>
<gene>
    <name evidence="1" type="ORF">E5331_13600</name>
</gene>
<comment type="caution">
    <text evidence="1">The sequence shown here is derived from an EMBL/GenBank/DDBJ whole genome shotgun (WGS) entry which is preliminary data.</text>
</comment>
<evidence type="ECO:0000313" key="1">
    <source>
        <dbReference type="EMBL" id="TGY77611.1"/>
    </source>
</evidence>
<evidence type="ECO:0000313" key="2">
    <source>
        <dbReference type="Proteomes" id="UP000306319"/>
    </source>
</evidence>
<reference evidence="1" key="1">
    <citation type="submission" date="2019-04" db="EMBL/GenBank/DDBJ databases">
        <title>Microbes associate with the intestines of laboratory mice.</title>
        <authorList>
            <person name="Navarre W."/>
            <person name="Wong E."/>
            <person name="Huang K."/>
            <person name="Tropini C."/>
            <person name="Ng K."/>
            <person name="Yu B."/>
        </authorList>
    </citation>
    <scope>NUCLEOTIDE SEQUENCE</scope>
    <source>
        <strain evidence="1">NM04_E33</strain>
    </source>
</reference>
<accession>A0AC61REL2</accession>